<comment type="caution">
    <text evidence="2">The sequence shown here is derived from an EMBL/GenBank/DDBJ whole genome shotgun (WGS) entry which is preliminary data.</text>
</comment>
<dbReference type="AlphaFoldDB" id="A0A483CTN3"/>
<keyword evidence="1" id="KW-0677">Repeat</keyword>
<organism evidence="2 3">
    <name type="scientific">Methanofollis fontis</name>
    <dbReference type="NCBI Taxonomy" id="2052832"/>
    <lineage>
        <taxon>Archaea</taxon>
        <taxon>Methanobacteriati</taxon>
        <taxon>Methanobacteriota</taxon>
        <taxon>Stenosarchaea group</taxon>
        <taxon>Methanomicrobia</taxon>
        <taxon>Methanomicrobiales</taxon>
        <taxon>Methanomicrobiaceae</taxon>
        <taxon>Methanofollis</taxon>
    </lineage>
</organism>
<evidence type="ECO:0000256" key="1">
    <source>
        <dbReference type="ARBA" id="ARBA00022737"/>
    </source>
</evidence>
<reference evidence="2 3" key="1">
    <citation type="submission" date="2017-11" db="EMBL/GenBank/DDBJ databases">
        <title>Isolation and Characterization of Methanofollis Species from Methane Seep Offshore SW Taiwan.</title>
        <authorList>
            <person name="Teng N.-H."/>
            <person name="Lai M.-C."/>
            <person name="Chen S.-C."/>
        </authorList>
    </citation>
    <scope>NUCLEOTIDE SEQUENCE [LARGE SCALE GENOMIC DNA]</scope>
    <source>
        <strain evidence="2 3">FWC-SCC2</strain>
    </source>
</reference>
<gene>
    <name evidence="2" type="ORF">CUJ86_05505</name>
</gene>
<dbReference type="PANTHER" id="PTHR12697">
    <property type="entry name" value="PBS LYASE HEAT-LIKE PROTEIN"/>
    <property type="match status" value="1"/>
</dbReference>
<evidence type="ECO:0008006" key="4">
    <source>
        <dbReference type="Google" id="ProtNLM"/>
    </source>
</evidence>
<dbReference type="Gene3D" id="1.25.10.10">
    <property type="entry name" value="Leucine-rich Repeat Variant"/>
    <property type="match status" value="2"/>
</dbReference>
<dbReference type="InterPro" id="IPR016024">
    <property type="entry name" value="ARM-type_fold"/>
</dbReference>
<keyword evidence="3" id="KW-1185">Reference proteome</keyword>
<dbReference type="RefSeq" id="WP_130646555.1">
    <property type="nucleotide sequence ID" value="NZ_PGCL01000002.1"/>
</dbReference>
<protein>
    <recommendedName>
        <fullName evidence="4">HEAT repeat domain-containing protein</fullName>
    </recommendedName>
</protein>
<sequence>MPDRSVHDVTEDAPSDEALRLSESGDLDGLTALLFTGDTPKLRQDAALGIGMLAGEAAIAPFIDLFSHEDRDIRMAASWGLSAIGSLAAASLAIALDDDDRQVRLWAAYTLGFTGTWREEAALQKTCHDPDPDVRRWAAWALERIERMNRPCCSGC</sequence>
<dbReference type="OrthoDB" id="293146at2157"/>
<evidence type="ECO:0000313" key="2">
    <source>
        <dbReference type="EMBL" id="TAJ44753.1"/>
    </source>
</evidence>
<evidence type="ECO:0000313" key="3">
    <source>
        <dbReference type="Proteomes" id="UP000292580"/>
    </source>
</evidence>
<dbReference type="Pfam" id="PF02985">
    <property type="entry name" value="HEAT"/>
    <property type="match status" value="1"/>
</dbReference>
<dbReference type="EMBL" id="PGCL01000002">
    <property type="protein sequence ID" value="TAJ44753.1"/>
    <property type="molecule type" value="Genomic_DNA"/>
</dbReference>
<name>A0A483CTN3_9EURY</name>
<dbReference type="Proteomes" id="UP000292580">
    <property type="component" value="Unassembled WGS sequence"/>
</dbReference>
<dbReference type="InterPro" id="IPR000357">
    <property type="entry name" value="HEAT"/>
</dbReference>
<accession>A0A483CTN3</accession>
<dbReference type="SUPFAM" id="SSF48371">
    <property type="entry name" value="ARM repeat"/>
    <property type="match status" value="1"/>
</dbReference>
<proteinExistence type="predicted"/>
<dbReference type="Pfam" id="PF13646">
    <property type="entry name" value="HEAT_2"/>
    <property type="match status" value="1"/>
</dbReference>
<dbReference type="InterPro" id="IPR011989">
    <property type="entry name" value="ARM-like"/>
</dbReference>
<dbReference type="PANTHER" id="PTHR12697:SF5">
    <property type="entry name" value="DEOXYHYPUSINE HYDROXYLASE"/>
    <property type="match status" value="1"/>
</dbReference>
<dbReference type="GO" id="GO:0016491">
    <property type="term" value="F:oxidoreductase activity"/>
    <property type="evidence" value="ECO:0007669"/>
    <property type="project" value="TreeGrafter"/>
</dbReference>